<sequence>MGKQHRLAFNKISTRKNDVLEVVYSDVCGPTKVSTMAGNLYFVTFIDYYSRKVWSYAIKTKYEVFSFFKTFHVMVERHTEKPLKCITIDNGGEYIGIFDQYCKKKDIRHEQSVRKTPQH</sequence>
<evidence type="ECO:0000259" key="1">
    <source>
        <dbReference type="PROSITE" id="PS50994"/>
    </source>
</evidence>
<dbReference type="Gene3D" id="3.30.420.10">
    <property type="entry name" value="Ribonuclease H-like superfamily/Ribonuclease H"/>
    <property type="match status" value="1"/>
</dbReference>
<organism evidence="2 3">
    <name type="scientific">Lithospermum erythrorhizon</name>
    <name type="common">Purple gromwell</name>
    <name type="synonym">Lithospermum officinale var. erythrorhizon</name>
    <dbReference type="NCBI Taxonomy" id="34254"/>
    <lineage>
        <taxon>Eukaryota</taxon>
        <taxon>Viridiplantae</taxon>
        <taxon>Streptophyta</taxon>
        <taxon>Embryophyta</taxon>
        <taxon>Tracheophyta</taxon>
        <taxon>Spermatophyta</taxon>
        <taxon>Magnoliopsida</taxon>
        <taxon>eudicotyledons</taxon>
        <taxon>Gunneridae</taxon>
        <taxon>Pentapetalae</taxon>
        <taxon>asterids</taxon>
        <taxon>lamiids</taxon>
        <taxon>Boraginales</taxon>
        <taxon>Boraginaceae</taxon>
        <taxon>Boraginoideae</taxon>
        <taxon>Lithospermeae</taxon>
        <taxon>Lithospermum</taxon>
    </lineage>
</organism>
<dbReference type="Proteomes" id="UP001454036">
    <property type="component" value="Unassembled WGS sequence"/>
</dbReference>
<gene>
    <name evidence="2" type="ORF">LIER_28060</name>
</gene>
<protein>
    <recommendedName>
        <fullName evidence="1">Integrase catalytic domain-containing protein</fullName>
    </recommendedName>
</protein>
<dbReference type="PANTHER" id="PTHR42648">
    <property type="entry name" value="TRANSPOSASE, PUTATIVE-RELATED"/>
    <property type="match status" value="1"/>
</dbReference>
<accession>A0AAV3REA8</accession>
<reference evidence="2 3" key="1">
    <citation type="submission" date="2024-01" db="EMBL/GenBank/DDBJ databases">
        <title>The complete chloroplast genome sequence of Lithospermum erythrorhizon: insights into the phylogenetic relationship among Boraginaceae species and the maternal lineages of purple gromwells.</title>
        <authorList>
            <person name="Okada T."/>
            <person name="Watanabe K."/>
        </authorList>
    </citation>
    <scope>NUCLEOTIDE SEQUENCE [LARGE SCALE GENOMIC DNA]</scope>
</reference>
<name>A0AAV3REA8_LITER</name>
<dbReference type="InterPro" id="IPR036397">
    <property type="entry name" value="RNaseH_sf"/>
</dbReference>
<dbReference type="InterPro" id="IPR039537">
    <property type="entry name" value="Retrotran_Ty1/copia-like"/>
</dbReference>
<dbReference type="PROSITE" id="PS50994">
    <property type="entry name" value="INTEGRASE"/>
    <property type="match status" value="1"/>
</dbReference>
<dbReference type="InterPro" id="IPR001584">
    <property type="entry name" value="Integrase_cat-core"/>
</dbReference>
<dbReference type="EMBL" id="BAABME010009200">
    <property type="protein sequence ID" value="GAA0174727.1"/>
    <property type="molecule type" value="Genomic_DNA"/>
</dbReference>
<keyword evidence="3" id="KW-1185">Reference proteome</keyword>
<dbReference type="GO" id="GO:0003676">
    <property type="term" value="F:nucleic acid binding"/>
    <property type="evidence" value="ECO:0007669"/>
    <property type="project" value="InterPro"/>
</dbReference>
<comment type="caution">
    <text evidence="2">The sequence shown here is derived from an EMBL/GenBank/DDBJ whole genome shotgun (WGS) entry which is preliminary data.</text>
</comment>
<proteinExistence type="predicted"/>
<dbReference type="PANTHER" id="PTHR42648:SF28">
    <property type="entry name" value="TRANSPOSON-ENCODED PROTEIN WITH RIBONUCLEASE H-LIKE AND RETROVIRUS ZINC FINGER-LIKE DOMAINS"/>
    <property type="match status" value="1"/>
</dbReference>
<evidence type="ECO:0000313" key="3">
    <source>
        <dbReference type="Proteomes" id="UP001454036"/>
    </source>
</evidence>
<evidence type="ECO:0000313" key="2">
    <source>
        <dbReference type="EMBL" id="GAA0174727.1"/>
    </source>
</evidence>
<feature type="domain" description="Integrase catalytic" evidence="1">
    <location>
        <begin position="12"/>
        <end position="119"/>
    </location>
</feature>
<dbReference type="SUPFAM" id="SSF53098">
    <property type="entry name" value="Ribonuclease H-like"/>
    <property type="match status" value="1"/>
</dbReference>
<dbReference type="AlphaFoldDB" id="A0AAV3REA8"/>
<dbReference type="GO" id="GO:0015074">
    <property type="term" value="P:DNA integration"/>
    <property type="evidence" value="ECO:0007669"/>
    <property type="project" value="InterPro"/>
</dbReference>
<dbReference type="InterPro" id="IPR012337">
    <property type="entry name" value="RNaseH-like_sf"/>
</dbReference>
<dbReference type="Pfam" id="PF00665">
    <property type="entry name" value="rve"/>
    <property type="match status" value="1"/>
</dbReference>